<organism evidence="2 5">
    <name type="scientific">Adineta steineri</name>
    <dbReference type="NCBI Taxonomy" id="433720"/>
    <lineage>
        <taxon>Eukaryota</taxon>
        <taxon>Metazoa</taxon>
        <taxon>Spiralia</taxon>
        <taxon>Gnathifera</taxon>
        <taxon>Rotifera</taxon>
        <taxon>Eurotatoria</taxon>
        <taxon>Bdelloidea</taxon>
        <taxon>Adinetida</taxon>
        <taxon>Adinetidae</taxon>
        <taxon>Adineta</taxon>
    </lineage>
</organism>
<dbReference type="AlphaFoldDB" id="A0A814FLM2"/>
<comment type="caution">
    <text evidence="2">The sequence shown here is derived from an EMBL/GenBank/DDBJ whole genome shotgun (WGS) entry which is preliminary data.</text>
</comment>
<accession>A0A814FLM2</accession>
<dbReference type="Pfam" id="PF15018">
    <property type="entry name" value="InaF-motif"/>
    <property type="match status" value="1"/>
</dbReference>
<evidence type="ECO:0000313" key="3">
    <source>
        <dbReference type="EMBL" id="CAF1180738.1"/>
    </source>
</evidence>
<protein>
    <submittedName>
        <fullName evidence="2">Uncharacterized protein</fullName>
    </submittedName>
</protein>
<evidence type="ECO:0000313" key="2">
    <source>
        <dbReference type="EMBL" id="CAF0983655.1"/>
    </source>
</evidence>
<dbReference type="OrthoDB" id="10017217at2759"/>
<keyword evidence="1" id="KW-0472">Membrane</keyword>
<dbReference type="EMBL" id="CAJNON010000301">
    <property type="protein sequence ID" value="CAF1180738.1"/>
    <property type="molecule type" value="Genomic_DNA"/>
</dbReference>
<reference evidence="2" key="1">
    <citation type="submission" date="2021-02" db="EMBL/GenBank/DDBJ databases">
        <authorList>
            <person name="Nowell W R."/>
        </authorList>
    </citation>
    <scope>NUCLEOTIDE SEQUENCE</scope>
</reference>
<name>A0A814FLM2_9BILA</name>
<proteinExistence type="predicted"/>
<feature type="transmembrane region" description="Helical" evidence="1">
    <location>
        <begin position="140"/>
        <end position="164"/>
    </location>
</feature>
<keyword evidence="1" id="KW-1133">Transmembrane helix</keyword>
<dbReference type="InterPro" id="IPR029162">
    <property type="entry name" value="InaF-motif"/>
</dbReference>
<keyword evidence="1" id="KW-0812">Transmembrane</keyword>
<dbReference type="Proteomes" id="UP000663891">
    <property type="component" value="Unassembled WGS sequence"/>
</dbReference>
<dbReference type="EMBL" id="CAJOAZ010001484">
    <property type="protein sequence ID" value="CAF3820375.1"/>
    <property type="molecule type" value="Genomic_DNA"/>
</dbReference>
<evidence type="ECO:0000256" key="1">
    <source>
        <dbReference type="SAM" id="Phobius"/>
    </source>
</evidence>
<evidence type="ECO:0000313" key="5">
    <source>
        <dbReference type="Proteomes" id="UP000663845"/>
    </source>
</evidence>
<gene>
    <name evidence="2" type="ORF">JYZ213_LOCUS15066</name>
    <name evidence="4" type="ORF">OXD698_LOCUS19405</name>
    <name evidence="3" type="ORF">VCS650_LOCUS24473</name>
</gene>
<sequence length="204" mass="22313">MASSFQTRSIQALNNRNQKMGLPPMKRFSKTANDEALAFGRMPFSAMRTSLVTNQSVPSSPGGIIKPTPMNQKRSSSVISLGNIFPNRKSLQTTALATRRQSLWMNIAKNAPPPSIDTQPPILPLGQEPSSLMRKKILRLLLVFSYLLSISLLAIALTTFYGFFWSGYGTPPTITTLSDVKITAQSLITATSNSTFVSEIENVS</sequence>
<dbReference type="Proteomes" id="UP000663844">
    <property type="component" value="Unassembled WGS sequence"/>
</dbReference>
<dbReference type="EMBL" id="CAJNOG010000128">
    <property type="protein sequence ID" value="CAF0983655.1"/>
    <property type="molecule type" value="Genomic_DNA"/>
</dbReference>
<evidence type="ECO:0000313" key="4">
    <source>
        <dbReference type="EMBL" id="CAF3820375.1"/>
    </source>
</evidence>
<dbReference type="Proteomes" id="UP000663845">
    <property type="component" value="Unassembled WGS sequence"/>
</dbReference>